<evidence type="ECO:0000313" key="2">
    <source>
        <dbReference type="Proteomes" id="UP000306409"/>
    </source>
</evidence>
<dbReference type="RefSeq" id="WP_171003474.1">
    <property type="nucleotide sequence ID" value="NZ_CP061336.1"/>
</dbReference>
<gene>
    <name evidence="1" type="ORF">EHE19_010785</name>
</gene>
<evidence type="ECO:0000313" key="1">
    <source>
        <dbReference type="EMBL" id="QNU65422.1"/>
    </source>
</evidence>
<dbReference type="Proteomes" id="UP000306409">
    <property type="component" value="Chromosome"/>
</dbReference>
<name>A0A7H1VJ60_9FIRM</name>
<accession>A0A7H1VJ60</accession>
<organism evidence="1 2">
    <name type="scientific">Ruminiclostridium herbifermentans</name>
    <dbReference type="NCBI Taxonomy" id="2488810"/>
    <lineage>
        <taxon>Bacteria</taxon>
        <taxon>Bacillati</taxon>
        <taxon>Bacillota</taxon>
        <taxon>Clostridia</taxon>
        <taxon>Eubacteriales</taxon>
        <taxon>Oscillospiraceae</taxon>
        <taxon>Ruminiclostridium</taxon>
    </lineage>
</organism>
<proteinExistence type="predicted"/>
<dbReference type="EMBL" id="CP061336">
    <property type="protein sequence ID" value="QNU65422.1"/>
    <property type="molecule type" value="Genomic_DNA"/>
</dbReference>
<sequence length="57" mass="6501">MQFNRKGTKVNDIEKPISTNIFGRDIFGVNANIPSMSKTTIDIQDEEQSLEFINKVK</sequence>
<keyword evidence="2" id="KW-1185">Reference proteome</keyword>
<dbReference type="AlphaFoldDB" id="A0A7H1VJ60"/>
<protein>
    <submittedName>
        <fullName evidence="1">Uncharacterized protein</fullName>
    </submittedName>
</protein>
<dbReference type="KEGG" id="rher:EHE19_010785"/>
<reference evidence="1 2" key="1">
    <citation type="submission" date="2020-09" db="EMBL/GenBank/DDBJ databases">
        <title>Characterization and genome sequencing of Ruminiclostridium sp. nov. MA18.</title>
        <authorList>
            <person name="Rettenmaier R."/>
            <person name="Kowollik M.-L."/>
            <person name="Liebl W."/>
            <person name="Zverlov V."/>
        </authorList>
    </citation>
    <scope>NUCLEOTIDE SEQUENCE [LARGE SCALE GENOMIC DNA]</scope>
    <source>
        <strain evidence="1 2">MA18</strain>
    </source>
</reference>